<dbReference type="KEGG" id="mtea:DK419_17345"/>
<evidence type="ECO:0000259" key="2">
    <source>
        <dbReference type="Pfam" id="PF01890"/>
    </source>
</evidence>
<evidence type="ECO:0000313" key="4">
    <source>
        <dbReference type="Proteomes" id="UP000245444"/>
    </source>
</evidence>
<accession>A0A2U8WQU0</accession>
<dbReference type="EMBL" id="CP029553">
    <property type="protein sequence ID" value="AWN47868.1"/>
    <property type="molecule type" value="Genomic_DNA"/>
</dbReference>
<dbReference type="PANTHER" id="PTHR37477">
    <property type="entry name" value="COBALT-PRECORRIN-5A HYDROLASE"/>
    <property type="match status" value="1"/>
</dbReference>
<sequence>MGADQAVTHLLTQAGIHARAPGAPPPPDVLRGAGREPATEAPRALVAGIGFRHATEAEEIVALVAEGLRQSDLAGARLAALATAADRAGDPAIREAADALGVPLVAIGVEALREAGRRVVTRSVRIEALRGVGSLAEAAALAAAGPDGRLVLPRIASAGATCALAASGDALPS</sequence>
<dbReference type="InterPro" id="IPR036518">
    <property type="entry name" value="CobE/GbiG_C_sf"/>
</dbReference>
<dbReference type="Gene3D" id="3.30.420.180">
    <property type="entry name" value="CobE/GbiG C-terminal domain"/>
    <property type="match status" value="1"/>
</dbReference>
<proteinExistence type="predicted"/>
<keyword evidence="4" id="KW-1185">Reference proteome</keyword>
<dbReference type="InterPro" id="IPR052553">
    <property type="entry name" value="CbiG_hydrolase"/>
</dbReference>
<dbReference type="AlphaFoldDB" id="A0A2U8WQU0"/>
<dbReference type="Proteomes" id="UP000245444">
    <property type="component" value="Chromosome"/>
</dbReference>
<dbReference type="OrthoDB" id="7997482at2"/>
<dbReference type="InterPro" id="IPR002750">
    <property type="entry name" value="CobE/GbiG_C"/>
</dbReference>
<dbReference type="PANTHER" id="PTHR37477:SF1">
    <property type="entry name" value="COBALT-PRECORRIN-5A HYDROLASE"/>
    <property type="match status" value="1"/>
</dbReference>
<evidence type="ECO:0000256" key="1">
    <source>
        <dbReference type="SAM" id="MobiDB-lite"/>
    </source>
</evidence>
<evidence type="ECO:0000313" key="3">
    <source>
        <dbReference type="EMBL" id="AWN47868.1"/>
    </source>
</evidence>
<gene>
    <name evidence="3" type="ORF">DK419_17345</name>
</gene>
<reference evidence="3 4" key="1">
    <citation type="submission" date="2018-05" db="EMBL/GenBank/DDBJ databases">
        <title>Complete Genome Sequence of Methylobacterium sp. 17Sr1-28.</title>
        <authorList>
            <person name="Srinivasan S."/>
        </authorList>
    </citation>
    <scope>NUCLEOTIDE SEQUENCE [LARGE SCALE GENOMIC DNA]</scope>
    <source>
        <strain evidence="3 4">17Sr1-28</strain>
    </source>
</reference>
<organism evidence="3 4">
    <name type="scientific">Methylobacterium terrae</name>
    <dbReference type="NCBI Taxonomy" id="2202827"/>
    <lineage>
        <taxon>Bacteria</taxon>
        <taxon>Pseudomonadati</taxon>
        <taxon>Pseudomonadota</taxon>
        <taxon>Alphaproteobacteria</taxon>
        <taxon>Hyphomicrobiales</taxon>
        <taxon>Methylobacteriaceae</taxon>
        <taxon>Methylobacterium</taxon>
    </lineage>
</organism>
<protein>
    <submittedName>
        <fullName evidence="3">Cobalamin biosynthesis protein CbiG</fullName>
    </submittedName>
</protein>
<dbReference type="Pfam" id="PF01890">
    <property type="entry name" value="CbiG_C"/>
    <property type="match status" value="1"/>
</dbReference>
<dbReference type="GO" id="GO:0009236">
    <property type="term" value="P:cobalamin biosynthetic process"/>
    <property type="evidence" value="ECO:0007669"/>
    <property type="project" value="InterPro"/>
</dbReference>
<feature type="domain" description="CobE/GbiG C-terminal" evidence="2">
    <location>
        <begin position="45"/>
        <end position="165"/>
    </location>
</feature>
<name>A0A2U8WQU0_9HYPH</name>
<feature type="region of interest" description="Disordered" evidence="1">
    <location>
        <begin position="13"/>
        <end position="37"/>
    </location>
</feature>
<dbReference type="SUPFAM" id="SSF159664">
    <property type="entry name" value="CobE/GbiG C-terminal domain-like"/>
    <property type="match status" value="1"/>
</dbReference>